<dbReference type="AlphaFoldDB" id="A0A1L3GRA8"/>
<dbReference type="InterPro" id="IPR011330">
    <property type="entry name" value="Glyco_hydro/deAcase_b/a-brl"/>
</dbReference>
<dbReference type="Proteomes" id="UP000182517">
    <property type="component" value="Chromosome"/>
</dbReference>
<dbReference type="Pfam" id="PF01522">
    <property type="entry name" value="Polysacc_deac_1"/>
    <property type="match status" value="1"/>
</dbReference>
<dbReference type="EMBL" id="CP015519">
    <property type="protein sequence ID" value="APG28443.1"/>
    <property type="molecule type" value="Genomic_DNA"/>
</dbReference>
<keyword evidence="1" id="KW-0479">Metal-binding</keyword>
<dbReference type="InterPro" id="IPR050248">
    <property type="entry name" value="Polysacc_deacetylase_ArnD"/>
</dbReference>
<dbReference type="CDD" id="cd10959">
    <property type="entry name" value="CE4_NodB_like_3"/>
    <property type="match status" value="1"/>
</dbReference>
<dbReference type="KEGG" id="pef:A7E78_11645"/>
<dbReference type="GO" id="GO:0016810">
    <property type="term" value="F:hydrolase activity, acting on carbon-nitrogen (but not peptide) bonds"/>
    <property type="evidence" value="ECO:0007669"/>
    <property type="project" value="InterPro"/>
</dbReference>
<evidence type="ECO:0000256" key="1">
    <source>
        <dbReference type="ARBA" id="ARBA00022723"/>
    </source>
</evidence>
<keyword evidence="5" id="KW-1185">Reference proteome</keyword>
<evidence type="ECO:0000313" key="5">
    <source>
        <dbReference type="Proteomes" id="UP000182517"/>
    </source>
</evidence>
<dbReference type="PANTHER" id="PTHR10587">
    <property type="entry name" value="GLYCOSYL TRANSFERASE-RELATED"/>
    <property type="match status" value="1"/>
</dbReference>
<reference evidence="4 5" key="1">
    <citation type="journal article" date="2017" name="Genome Announc.">
        <title>Complete Genome Sequences of Two Acetylene-Fermenting Pelobacter acetylenicus Strains.</title>
        <authorList>
            <person name="Sutton J.M."/>
            <person name="Baesman S.M."/>
            <person name="Fierst J.L."/>
            <person name="Poret-Peterson A.T."/>
            <person name="Oremland R.S."/>
            <person name="Dunlap D.S."/>
            <person name="Akob D.M."/>
        </authorList>
    </citation>
    <scope>NUCLEOTIDE SEQUENCE [LARGE SCALE GENOMIC DNA]</scope>
    <source>
        <strain evidence="4 5">SFB93</strain>
    </source>
</reference>
<dbReference type="STRING" id="1842532.A7E78_11645"/>
<evidence type="ECO:0000259" key="3">
    <source>
        <dbReference type="PROSITE" id="PS51677"/>
    </source>
</evidence>
<dbReference type="PROSITE" id="PS51677">
    <property type="entry name" value="NODB"/>
    <property type="match status" value="1"/>
</dbReference>
<protein>
    <recommendedName>
        <fullName evidence="3">NodB homology domain-containing protein</fullName>
    </recommendedName>
</protein>
<dbReference type="PANTHER" id="PTHR10587:SF133">
    <property type="entry name" value="CHITIN DEACETYLASE 1-RELATED"/>
    <property type="match status" value="1"/>
</dbReference>
<dbReference type="InterPro" id="IPR002509">
    <property type="entry name" value="NODB_dom"/>
</dbReference>
<feature type="domain" description="NodB homology" evidence="3">
    <location>
        <begin position="35"/>
        <end position="216"/>
    </location>
</feature>
<dbReference type="GO" id="GO:0016020">
    <property type="term" value="C:membrane"/>
    <property type="evidence" value="ECO:0007669"/>
    <property type="project" value="TreeGrafter"/>
</dbReference>
<dbReference type="GO" id="GO:0005975">
    <property type="term" value="P:carbohydrate metabolic process"/>
    <property type="evidence" value="ECO:0007669"/>
    <property type="project" value="InterPro"/>
</dbReference>
<dbReference type="OrthoDB" id="5352625at2"/>
<dbReference type="GO" id="GO:0046872">
    <property type="term" value="F:metal ion binding"/>
    <property type="evidence" value="ECO:0007669"/>
    <property type="project" value="UniProtKB-KW"/>
</dbReference>
<evidence type="ECO:0000256" key="2">
    <source>
        <dbReference type="ARBA" id="ARBA00022801"/>
    </source>
</evidence>
<dbReference type="Gene3D" id="3.20.20.370">
    <property type="entry name" value="Glycoside hydrolase/deacetylase"/>
    <property type="match status" value="1"/>
</dbReference>
<evidence type="ECO:0000313" key="4">
    <source>
        <dbReference type="EMBL" id="APG28443.1"/>
    </source>
</evidence>
<proteinExistence type="predicted"/>
<dbReference type="SUPFAM" id="SSF88713">
    <property type="entry name" value="Glycoside hydrolase/deacetylase"/>
    <property type="match status" value="1"/>
</dbReference>
<name>A0A1L3GRA8_9BACT</name>
<gene>
    <name evidence="4" type="ORF">A7E78_11645</name>
</gene>
<dbReference type="RefSeq" id="WP_072284471.1">
    <property type="nucleotide sequence ID" value="NZ_CP015519.1"/>
</dbReference>
<sequence>MSIKTRLTLELAKRVLPKERFAVNLRERKVSKNAAPVYLTFDDGPHPDFTPRLLDEITKLKAKATFFVLGKRAQLYPNLVRRILAEGHSVGTHTWSHWSARKVSVATWIKDVQCARHEVEDITGKPCKLFRPPYGELTPLSLLALMREGIRTIHWSQDTKDFACTSKSKFCQWFADNTPTPGTIVLMHDLTALTHENLLEGCSHWQENTEFLSIPE</sequence>
<organism evidence="4 5">
    <name type="scientific">Syntrophotalea acetylenivorans</name>
    <dbReference type="NCBI Taxonomy" id="1842532"/>
    <lineage>
        <taxon>Bacteria</taxon>
        <taxon>Pseudomonadati</taxon>
        <taxon>Thermodesulfobacteriota</taxon>
        <taxon>Desulfuromonadia</taxon>
        <taxon>Desulfuromonadales</taxon>
        <taxon>Syntrophotaleaceae</taxon>
        <taxon>Syntrophotalea</taxon>
    </lineage>
</organism>
<keyword evidence="2" id="KW-0378">Hydrolase</keyword>
<accession>A0A1L3GRA8</accession>